<evidence type="ECO:0000313" key="7">
    <source>
        <dbReference type="EMBL" id="TGY89999.1"/>
    </source>
</evidence>
<dbReference type="Gene3D" id="3.40.80.10">
    <property type="entry name" value="Peptidoglycan recognition protein-like"/>
    <property type="match status" value="1"/>
</dbReference>
<accession>A0A4V3RYE9</accession>
<dbReference type="OrthoDB" id="9794842at2"/>
<sequence>MKITETPSPNFNERKLPVSILVLHYTGMESGTAALDRLREREAGVSAHYMVEEDGEVFRLVAEDKRAWHAGVSAWRGIEDVNSASVGIEIVNGGHEFGLPPFPEAQIEAVIELCRDVMGRHGIAARDVVGHSDIAPARKADPGERFPWRHLAAAGVGLWPDPAGKDVAELMRIGAIGDPVEALQLDLQAIGYALTVDGEFGLAMEAVVKAFQRRFRPEAIDGIVDGETAGLIARVKALAAG</sequence>
<dbReference type="GO" id="GO:0008745">
    <property type="term" value="F:N-acetylmuramoyl-L-alanine amidase activity"/>
    <property type="evidence" value="ECO:0007669"/>
    <property type="project" value="UniProtKB-EC"/>
</dbReference>
<organism evidence="7 8">
    <name type="scientific">Marinicauda algicola</name>
    <dbReference type="NCBI Taxonomy" id="2029849"/>
    <lineage>
        <taxon>Bacteria</taxon>
        <taxon>Pseudomonadati</taxon>
        <taxon>Pseudomonadota</taxon>
        <taxon>Alphaproteobacteria</taxon>
        <taxon>Maricaulales</taxon>
        <taxon>Maricaulaceae</taxon>
        <taxon>Marinicauda</taxon>
    </lineage>
</organism>
<dbReference type="SMART" id="SM00644">
    <property type="entry name" value="Ami_2"/>
    <property type="match status" value="1"/>
</dbReference>
<dbReference type="Gene3D" id="1.10.101.10">
    <property type="entry name" value="PGBD-like superfamily/PGBD"/>
    <property type="match status" value="1"/>
</dbReference>
<dbReference type="InterPro" id="IPR002477">
    <property type="entry name" value="Peptidoglycan-bd-like"/>
</dbReference>
<evidence type="ECO:0000256" key="2">
    <source>
        <dbReference type="ARBA" id="ARBA00007553"/>
    </source>
</evidence>
<dbReference type="InterPro" id="IPR036366">
    <property type="entry name" value="PGBDSf"/>
</dbReference>
<dbReference type="GO" id="GO:0071555">
    <property type="term" value="P:cell wall organization"/>
    <property type="evidence" value="ECO:0007669"/>
    <property type="project" value="UniProtKB-KW"/>
</dbReference>
<dbReference type="Pfam" id="PF01510">
    <property type="entry name" value="Amidase_2"/>
    <property type="match status" value="1"/>
</dbReference>
<dbReference type="AlphaFoldDB" id="A0A4V3RYE9"/>
<evidence type="ECO:0000313" key="8">
    <source>
        <dbReference type="Proteomes" id="UP000308054"/>
    </source>
</evidence>
<dbReference type="Proteomes" id="UP000308054">
    <property type="component" value="Unassembled WGS sequence"/>
</dbReference>
<dbReference type="PANTHER" id="PTHR30417">
    <property type="entry name" value="N-ACETYLMURAMOYL-L-ALANINE AMIDASE AMID"/>
    <property type="match status" value="1"/>
</dbReference>
<dbReference type="InterPro" id="IPR036505">
    <property type="entry name" value="Amidase/PGRP_sf"/>
</dbReference>
<name>A0A4V3RYE9_9PROT</name>
<keyword evidence="8" id="KW-1185">Reference proteome</keyword>
<dbReference type="GO" id="GO:0019867">
    <property type="term" value="C:outer membrane"/>
    <property type="evidence" value="ECO:0007669"/>
    <property type="project" value="TreeGrafter"/>
</dbReference>
<dbReference type="InterPro" id="IPR002502">
    <property type="entry name" value="Amidase_domain"/>
</dbReference>
<comment type="catalytic activity">
    <reaction evidence="1">
        <text>Hydrolyzes the link between N-acetylmuramoyl residues and L-amino acid residues in certain cell-wall glycopeptides.</text>
        <dbReference type="EC" id="3.5.1.28"/>
    </reaction>
</comment>
<dbReference type="SUPFAM" id="SSF47090">
    <property type="entry name" value="PGBD-like"/>
    <property type="match status" value="1"/>
</dbReference>
<dbReference type="GO" id="GO:0009254">
    <property type="term" value="P:peptidoglycan turnover"/>
    <property type="evidence" value="ECO:0007669"/>
    <property type="project" value="TreeGrafter"/>
</dbReference>
<dbReference type="RefSeq" id="WP_135994496.1">
    <property type="nucleotide sequence ID" value="NZ_CP071057.1"/>
</dbReference>
<evidence type="ECO:0000256" key="5">
    <source>
        <dbReference type="ARBA" id="ARBA00023316"/>
    </source>
</evidence>
<keyword evidence="4" id="KW-0378">Hydrolase</keyword>
<dbReference type="InterPro" id="IPR051206">
    <property type="entry name" value="NAMLAA_amidase_2"/>
</dbReference>
<proteinExistence type="inferred from homology"/>
<evidence type="ECO:0000256" key="3">
    <source>
        <dbReference type="ARBA" id="ARBA00011901"/>
    </source>
</evidence>
<dbReference type="CDD" id="cd06583">
    <property type="entry name" value="PGRP"/>
    <property type="match status" value="1"/>
</dbReference>
<comment type="similarity">
    <text evidence="2">Belongs to the N-acetylmuramoyl-L-alanine amidase 2 family.</text>
</comment>
<dbReference type="EC" id="3.5.1.28" evidence="3"/>
<dbReference type="InterPro" id="IPR036365">
    <property type="entry name" value="PGBD-like_sf"/>
</dbReference>
<gene>
    <name evidence="7" type="ORF">E5163_02385</name>
</gene>
<protein>
    <recommendedName>
        <fullName evidence="3">N-acetylmuramoyl-L-alanine amidase</fullName>
        <ecNumber evidence="3">3.5.1.28</ecNumber>
    </recommendedName>
</protein>
<evidence type="ECO:0000259" key="6">
    <source>
        <dbReference type="SMART" id="SM00644"/>
    </source>
</evidence>
<evidence type="ECO:0000256" key="1">
    <source>
        <dbReference type="ARBA" id="ARBA00001561"/>
    </source>
</evidence>
<evidence type="ECO:0000256" key="4">
    <source>
        <dbReference type="ARBA" id="ARBA00022801"/>
    </source>
</evidence>
<dbReference type="EMBL" id="SRXW01000001">
    <property type="protein sequence ID" value="TGY89999.1"/>
    <property type="molecule type" value="Genomic_DNA"/>
</dbReference>
<dbReference type="GO" id="GO:0009253">
    <property type="term" value="P:peptidoglycan catabolic process"/>
    <property type="evidence" value="ECO:0007669"/>
    <property type="project" value="InterPro"/>
</dbReference>
<dbReference type="Pfam" id="PF01471">
    <property type="entry name" value="PG_binding_1"/>
    <property type="match status" value="1"/>
</dbReference>
<comment type="caution">
    <text evidence="7">The sequence shown here is derived from an EMBL/GenBank/DDBJ whole genome shotgun (WGS) entry which is preliminary data.</text>
</comment>
<dbReference type="SUPFAM" id="SSF55846">
    <property type="entry name" value="N-acetylmuramoyl-L-alanine amidase-like"/>
    <property type="match status" value="1"/>
</dbReference>
<dbReference type="PANTHER" id="PTHR30417:SF1">
    <property type="entry name" value="N-ACETYLMURAMOYL-L-ALANINE AMIDASE AMID"/>
    <property type="match status" value="1"/>
</dbReference>
<keyword evidence="5" id="KW-0961">Cell wall biogenesis/degradation</keyword>
<feature type="domain" description="N-acetylmuramoyl-L-alanine amidase" evidence="6">
    <location>
        <begin position="6"/>
        <end position="143"/>
    </location>
</feature>
<reference evidence="7 8" key="1">
    <citation type="journal article" date="2017" name="Int. J. Syst. Evol. Microbiol.">
        <title>Marinicauda algicola sp. nov., isolated from a marine red alga Rhodosorus marinus.</title>
        <authorList>
            <person name="Jeong S.E."/>
            <person name="Jeon S.H."/>
            <person name="Chun B.H."/>
            <person name="Kim D.W."/>
            <person name="Jeon C.O."/>
        </authorList>
    </citation>
    <scope>NUCLEOTIDE SEQUENCE [LARGE SCALE GENOMIC DNA]</scope>
    <source>
        <strain evidence="7 8">JCM 31718</strain>
    </source>
</reference>